<dbReference type="PANTHER" id="PTHR30055">
    <property type="entry name" value="HTH-TYPE TRANSCRIPTIONAL REGULATOR RUTR"/>
    <property type="match status" value="1"/>
</dbReference>
<feature type="region of interest" description="Disordered" evidence="5">
    <location>
        <begin position="190"/>
        <end position="209"/>
    </location>
</feature>
<dbReference type="GO" id="GO:0003700">
    <property type="term" value="F:DNA-binding transcription factor activity"/>
    <property type="evidence" value="ECO:0007669"/>
    <property type="project" value="TreeGrafter"/>
</dbReference>
<organism evidence="7 8">
    <name type="scientific">Kitasatospora cineracea</name>
    <dbReference type="NCBI Taxonomy" id="88074"/>
    <lineage>
        <taxon>Bacteria</taxon>
        <taxon>Bacillati</taxon>
        <taxon>Actinomycetota</taxon>
        <taxon>Actinomycetes</taxon>
        <taxon>Kitasatosporales</taxon>
        <taxon>Streptomycetaceae</taxon>
        <taxon>Kitasatospora</taxon>
    </lineage>
</organism>
<dbReference type="AlphaFoldDB" id="A0A3N4RZD3"/>
<dbReference type="InterPro" id="IPR049445">
    <property type="entry name" value="TetR_SbtR-like_C"/>
</dbReference>
<name>A0A3N4RZD3_9ACTN</name>
<evidence type="ECO:0000256" key="1">
    <source>
        <dbReference type="ARBA" id="ARBA00023015"/>
    </source>
</evidence>
<dbReference type="InterPro" id="IPR036271">
    <property type="entry name" value="Tet_transcr_reg_TetR-rel_C_sf"/>
</dbReference>
<dbReference type="GO" id="GO:0000976">
    <property type="term" value="F:transcription cis-regulatory region binding"/>
    <property type="evidence" value="ECO:0007669"/>
    <property type="project" value="TreeGrafter"/>
</dbReference>
<dbReference type="InterPro" id="IPR001647">
    <property type="entry name" value="HTH_TetR"/>
</dbReference>
<gene>
    <name evidence="7" type="ORF">EDD38_4774</name>
</gene>
<dbReference type="RefSeq" id="WP_123819434.1">
    <property type="nucleotide sequence ID" value="NZ_RKQG01000001.1"/>
</dbReference>
<dbReference type="PANTHER" id="PTHR30055:SF234">
    <property type="entry name" value="HTH-TYPE TRANSCRIPTIONAL REGULATOR BETI"/>
    <property type="match status" value="1"/>
</dbReference>
<dbReference type="SUPFAM" id="SSF46689">
    <property type="entry name" value="Homeodomain-like"/>
    <property type="match status" value="1"/>
</dbReference>
<feature type="DNA-binding region" description="H-T-H motif" evidence="4">
    <location>
        <begin position="32"/>
        <end position="51"/>
    </location>
</feature>
<keyword evidence="8" id="KW-1185">Reference proteome</keyword>
<proteinExistence type="predicted"/>
<dbReference type="PROSITE" id="PS50977">
    <property type="entry name" value="HTH_TETR_2"/>
    <property type="match status" value="1"/>
</dbReference>
<accession>A0A3N4RZD3</accession>
<evidence type="ECO:0000313" key="7">
    <source>
        <dbReference type="EMBL" id="RPE36401.1"/>
    </source>
</evidence>
<evidence type="ECO:0000256" key="3">
    <source>
        <dbReference type="ARBA" id="ARBA00023163"/>
    </source>
</evidence>
<dbReference type="Gene3D" id="1.10.357.10">
    <property type="entry name" value="Tetracycline Repressor, domain 2"/>
    <property type="match status" value="1"/>
</dbReference>
<dbReference type="Pfam" id="PF21597">
    <property type="entry name" value="TetR_C_43"/>
    <property type="match status" value="1"/>
</dbReference>
<sequence>MTTTPLRKDAARNWDRIVAVARELVDQGTPLQLNDVARRTGLGVGTVYRHFATPEALLETVAAPRLEALTAHGRRALADTDAGRALEDFLARTVEAQVTDAALAPVAAASVDALPRTAELKESLWATGTALLDRARAAGAVRPDLAAADLVPLMCGLAYAVDVHAGSAPADRIDTARRYLAALLGGLRAAPTTERDPRAAGRTEPPDPR</sequence>
<keyword evidence="1" id="KW-0805">Transcription regulation</keyword>
<evidence type="ECO:0000256" key="2">
    <source>
        <dbReference type="ARBA" id="ARBA00023125"/>
    </source>
</evidence>
<feature type="domain" description="HTH tetR-type" evidence="6">
    <location>
        <begin position="11"/>
        <end position="69"/>
    </location>
</feature>
<reference evidence="7 8" key="1">
    <citation type="submission" date="2018-11" db="EMBL/GenBank/DDBJ databases">
        <title>Sequencing the genomes of 1000 actinobacteria strains.</title>
        <authorList>
            <person name="Klenk H.-P."/>
        </authorList>
    </citation>
    <scope>NUCLEOTIDE SEQUENCE [LARGE SCALE GENOMIC DNA]</scope>
    <source>
        <strain evidence="7 8">DSM 44781</strain>
    </source>
</reference>
<dbReference type="SUPFAM" id="SSF48498">
    <property type="entry name" value="Tetracyclin repressor-like, C-terminal domain"/>
    <property type="match status" value="1"/>
</dbReference>
<feature type="compositionally biased region" description="Basic and acidic residues" evidence="5">
    <location>
        <begin position="193"/>
        <end position="209"/>
    </location>
</feature>
<dbReference type="Proteomes" id="UP000266906">
    <property type="component" value="Unassembled WGS sequence"/>
</dbReference>
<dbReference type="InterPro" id="IPR009057">
    <property type="entry name" value="Homeodomain-like_sf"/>
</dbReference>
<comment type="caution">
    <text evidence="7">The sequence shown here is derived from an EMBL/GenBank/DDBJ whole genome shotgun (WGS) entry which is preliminary data.</text>
</comment>
<dbReference type="Pfam" id="PF00440">
    <property type="entry name" value="TetR_N"/>
    <property type="match status" value="1"/>
</dbReference>
<dbReference type="EMBL" id="RKQG01000001">
    <property type="protein sequence ID" value="RPE36401.1"/>
    <property type="molecule type" value="Genomic_DNA"/>
</dbReference>
<dbReference type="InterPro" id="IPR050109">
    <property type="entry name" value="HTH-type_TetR-like_transc_reg"/>
</dbReference>
<keyword evidence="3" id="KW-0804">Transcription</keyword>
<evidence type="ECO:0000313" key="8">
    <source>
        <dbReference type="Proteomes" id="UP000266906"/>
    </source>
</evidence>
<protein>
    <submittedName>
        <fullName evidence="7">TetR family transcriptional regulator</fullName>
    </submittedName>
</protein>
<evidence type="ECO:0000256" key="4">
    <source>
        <dbReference type="PROSITE-ProRule" id="PRU00335"/>
    </source>
</evidence>
<evidence type="ECO:0000256" key="5">
    <source>
        <dbReference type="SAM" id="MobiDB-lite"/>
    </source>
</evidence>
<evidence type="ECO:0000259" key="6">
    <source>
        <dbReference type="PROSITE" id="PS50977"/>
    </source>
</evidence>
<keyword evidence="2 4" id="KW-0238">DNA-binding</keyword>